<dbReference type="SUPFAM" id="SSF51126">
    <property type="entry name" value="Pectin lyase-like"/>
    <property type="match status" value="1"/>
</dbReference>
<dbReference type="Pfam" id="PF13229">
    <property type="entry name" value="Beta_helix"/>
    <property type="match status" value="1"/>
</dbReference>
<feature type="domain" description="BIG2" evidence="1">
    <location>
        <begin position="995"/>
        <end position="1072"/>
    </location>
</feature>
<dbReference type="InterPro" id="IPR036278">
    <property type="entry name" value="Sialidase_sf"/>
</dbReference>
<dbReference type="InterPro" id="IPR058094">
    <property type="entry name" value="Ig-like_OmpL47-like"/>
</dbReference>
<dbReference type="Gene3D" id="2.60.120.560">
    <property type="entry name" value="Exo-inulinase, domain 1"/>
    <property type="match status" value="2"/>
</dbReference>
<organism evidence="2 3">
    <name type="scientific">Paenibacillus flagellatus</name>
    <dbReference type="NCBI Taxonomy" id="2211139"/>
    <lineage>
        <taxon>Bacteria</taxon>
        <taxon>Bacillati</taxon>
        <taxon>Bacillota</taxon>
        <taxon>Bacilli</taxon>
        <taxon>Bacillales</taxon>
        <taxon>Paenibacillaceae</taxon>
        <taxon>Paenibacillus</taxon>
    </lineage>
</organism>
<dbReference type="PANTHER" id="PTHR36453">
    <property type="entry name" value="SECRETED PROTEIN-RELATED"/>
    <property type="match status" value="1"/>
</dbReference>
<dbReference type="Proteomes" id="UP000247476">
    <property type="component" value="Unassembled WGS sequence"/>
</dbReference>
<dbReference type="EMBL" id="QJVJ01000003">
    <property type="protein sequence ID" value="PYI55569.1"/>
    <property type="molecule type" value="Genomic_DNA"/>
</dbReference>
<feature type="domain" description="BIG2" evidence="1">
    <location>
        <begin position="734"/>
        <end position="811"/>
    </location>
</feature>
<dbReference type="InterPro" id="IPR008964">
    <property type="entry name" value="Invasin/intimin_cell_adhesion"/>
</dbReference>
<proteinExistence type="predicted"/>
<dbReference type="SMART" id="SM00710">
    <property type="entry name" value="PbH1"/>
    <property type="match status" value="5"/>
</dbReference>
<protein>
    <recommendedName>
        <fullName evidence="1">BIG2 domain-containing protein</fullName>
    </recommendedName>
</protein>
<reference evidence="2 3" key="1">
    <citation type="submission" date="2018-05" db="EMBL/GenBank/DDBJ databases">
        <title>Paenibacillus flagellatus sp. nov., isolated from selenium mineral soil.</title>
        <authorList>
            <person name="Dai X."/>
        </authorList>
    </citation>
    <scope>NUCLEOTIDE SEQUENCE [LARGE SCALE GENOMIC DNA]</scope>
    <source>
        <strain evidence="2 3">DXL2</strain>
    </source>
</reference>
<accession>A0A2V5K7X1</accession>
<keyword evidence="3" id="KW-1185">Reference proteome</keyword>
<gene>
    <name evidence="2" type="ORF">DLM86_07500</name>
</gene>
<name>A0A2V5K7X1_9BACL</name>
<sequence>MFGKKVILLIIAAMLIQVYAMPVMQAESGLPETAFYVAPDGSDSNPGTIGAPFRTLEKARDAVRQWKSGSGLPAGGITVYLRGGTYDRTASFVLEQQDSGTAESPITYKAYPGESVRLSGGRHLEKSWFVPVADPAVLQRIVSTDARTKVLQVDLRGRGITDYGVMSRHGYYKANDVSQVPPMELYVEGEGMTLARWPNKGTVQMGDIIDPGPTRKDADLQDRGGTFGYTYDRPQYWTQADDIWLDGIFGYSWEWSYNKVAAIDTANKRITLRYGEMSGLFKNWYPDFHFAQNLLEEIDMPGEYYIDRAQGILYFLPTAAFEADNPEITVTMLKTPMINAVGVSHVTFEDLTLENGRDSAVVVMGGERVLIKHCEIRNFTNGGVQINTQSRWLYNDFATATGVHHGVVNSHIHHIGGTAVILNGGSRDTLEPGNNYVENSHLHDFAYYHKAYNPAVILTGVGNRVSHNEIHDAPHPGILIFGNDQLVEYNDIYDVCKLFSDLGAIYMNAGETPQQRGTVIKRNYFHHIGESKAGVEGVYPDNFTMGLTIDENIFHNMGNSAIKNNGGAHIKARNNLFIDSKVPYDYADLYLGDKPDGQIAKNYMPKWQALFERYNNFVGTPYLAKYPELADFFTEDRYYPRTNVYQNNVIYNPTKPRSTITNAQGAYDKFNLLQYGNNWVTDRDPGFVDLAAGDLRLKSDAEVFQRIPGFQPIPFGDIGIIGKAGPYLAPETIPVQGVRAYDSHVTIGIGKSYDLHSAVLPWNASNSKLQFASSNPGVVKVDGKGTIKGVEVGQAVVTIASAENPLLRDEVTIDVEVGDGVYEYTDFETGRNSWPVDPNRSIVDVEGNHMYKVLKGATAVSSNEYANYELTFKLKTPPTMPGLGTFYIFDRLGPNGGDRIGYRKFEDGTSKWIVYNPAWATVKEVPLPYEDLAPNTEYRVKLLVKGADISLYVDGKLKLKTTDPSHNPSGTVGFYAGGFDYLLFDEIKLSVPSTRIAGLLLDRTEANLGADERLQLQVSFDPSDAANRSVTWTSSNPNAAVVDANGLVTAVGSGETIVTVTSADNPEASASARIVVSDVLLRTDFESGGGGWPVDPNRSIVNVDGNRKYRLLKGASATSPRSFANYRLTFKLRTPATIPSAATFYIFDRLVSGSGDRIGYRKTADGASQWILYNGAWATVKKADLPYEDLAPNTEYAVELIVNGADIGLYVDGKLKLRASDPAHNATGTIGFYAGGFDSLTFDDIEVTQLRQPVTEAAVTPPQPDGANGWYVQPVAVRLRPGDRSSTVTETVYSVDDGASWSRYTTPLTFGQDGGAIGILYRSTDLSGQVEAPKRLTLRLDRTPPATTAVLSPAQPDGPDGWYVTPVTLTLTASDATSGVTDTVYSLDGGASWQRYTSPIRLSQDGGYSIAYRSTDRAGNEEAAPTIGVRLDTTPPVVTAEEPVPGRSYPDSGELVPRLALTDGLSGVDRSQLRMLLDGQAVNGEEAIPLYTLPLGAHTLAASVTDTAGNVGSLTVTFHTYADAASVGALIDRFAAMSWIENAGIANSLRRKAEKGNWQAFIHEVEAQNGKHIAAPAALVLLRDARYMLQSRGQ</sequence>
<dbReference type="SUPFAM" id="SSF50939">
    <property type="entry name" value="Sialidases"/>
    <property type="match status" value="1"/>
</dbReference>
<dbReference type="RefSeq" id="WP_110839370.1">
    <property type="nucleotide sequence ID" value="NZ_QJVJ01000003.1"/>
</dbReference>
<dbReference type="PANTHER" id="PTHR36453:SF1">
    <property type="entry name" value="RIGHT HANDED BETA HELIX DOMAIN-CONTAINING PROTEIN"/>
    <property type="match status" value="1"/>
</dbReference>
<dbReference type="OrthoDB" id="9760240at2"/>
<dbReference type="Gene3D" id="2.160.20.10">
    <property type="entry name" value="Single-stranded right-handed beta-helix, Pectin lyase-like"/>
    <property type="match status" value="2"/>
</dbReference>
<dbReference type="InterPro" id="IPR003343">
    <property type="entry name" value="Big_2"/>
</dbReference>
<evidence type="ECO:0000259" key="1">
    <source>
        <dbReference type="SMART" id="SM00635"/>
    </source>
</evidence>
<dbReference type="SUPFAM" id="SSF49373">
    <property type="entry name" value="Invasin/intimin cell-adhesion fragments"/>
    <property type="match status" value="2"/>
</dbReference>
<comment type="caution">
    <text evidence="2">The sequence shown here is derived from an EMBL/GenBank/DDBJ whole genome shotgun (WGS) entry which is preliminary data.</text>
</comment>
<dbReference type="InterPro" id="IPR006626">
    <property type="entry name" value="PbH1"/>
</dbReference>
<dbReference type="InterPro" id="IPR011050">
    <property type="entry name" value="Pectin_lyase_fold/virulence"/>
</dbReference>
<dbReference type="InterPro" id="IPR039448">
    <property type="entry name" value="Beta_helix"/>
</dbReference>
<evidence type="ECO:0000313" key="2">
    <source>
        <dbReference type="EMBL" id="PYI55569.1"/>
    </source>
</evidence>
<dbReference type="Gene3D" id="2.60.40.1080">
    <property type="match status" value="2"/>
</dbReference>
<dbReference type="Gene3D" id="3.30.1920.20">
    <property type="match status" value="1"/>
</dbReference>
<dbReference type="InterPro" id="IPR012334">
    <property type="entry name" value="Pectin_lyas_fold"/>
</dbReference>
<dbReference type="SMART" id="SM00635">
    <property type="entry name" value="BID_2"/>
    <property type="match status" value="2"/>
</dbReference>
<dbReference type="NCBIfam" id="NF047446">
    <property type="entry name" value="barrel_OmpL47"/>
    <property type="match status" value="1"/>
</dbReference>
<evidence type="ECO:0000313" key="3">
    <source>
        <dbReference type="Proteomes" id="UP000247476"/>
    </source>
</evidence>
<dbReference type="Pfam" id="PF02368">
    <property type="entry name" value="Big_2"/>
    <property type="match status" value="2"/>
</dbReference>